<feature type="transmembrane region" description="Helical" evidence="8">
    <location>
        <begin position="6"/>
        <end position="22"/>
    </location>
</feature>
<dbReference type="RefSeq" id="WP_009515808.1">
    <property type="nucleotide sequence ID" value="NZ_CCAE010000005.1"/>
</dbReference>
<feature type="region of interest" description="Disordered" evidence="7">
    <location>
        <begin position="145"/>
        <end position="166"/>
    </location>
</feature>
<sequence>MDIVLRITVVYLFVLVGLRILGKREFGQLSPLELVSLLMIPEVVSQAMVGSDYSLTTGLAGLATLLVLVFLTSLLVQRFESVEHLIAGQPTVLVRDGEFIARAMNRMRVTPEEVFTEMRKAGMEQLAEVKWAILEPDGSIAIVARGEPQSAPGAPPHPRDERKKGI</sequence>
<evidence type="ECO:0000256" key="7">
    <source>
        <dbReference type="SAM" id="MobiDB-lite"/>
    </source>
</evidence>
<evidence type="ECO:0000256" key="4">
    <source>
        <dbReference type="ARBA" id="ARBA00022692"/>
    </source>
</evidence>
<gene>
    <name evidence="10" type="ORF">BN948_01052</name>
</gene>
<dbReference type="InterPro" id="IPR023090">
    <property type="entry name" value="UPF0702_alpha/beta_dom_sf"/>
</dbReference>
<evidence type="ECO:0000256" key="2">
    <source>
        <dbReference type="ARBA" id="ARBA00006448"/>
    </source>
</evidence>
<dbReference type="PANTHER" id="PTHR34582">
    <property type="entry name" value="UPF0702 TRANSMEMBRANE PROTEIN YCAP"/>
    <property type="match status" value="1"/>
</dbReference>
<dbReference type="Pfam" id="PF04239">
    <property type="entry name" value="DUF421"/>
    <property type="match status" value="1"/>
</dbReference>
<dbReference type="GO" id="GO:0005886">
    <property type="term" value="C:plasma membrane"/>
    <property type="evidence" value="ECO:0007669"/>
    <property type="project" value="UniProtKB-SubCell"/>
</dbReference>
<feature type="domain" description="YetF C-terminal" evidence="9">
    <location>
        <begin position="78"/>
        <end position="149"/>
    </location>
</feature>
<evidence type="ECO:0000256" key="5">
    <source>
        <dbReference type="ARBA" id="ARBA00022989"/>
    </source>
</evidence>
<accession>A0A1L1PKQ8</accession>
<comment type="subcellular location">
    <subcellularLocation>
        <location evidence="1">Cell membrane</location>
        <topology evidence="1">Multi-pass membrane protein</topology>
    </subcellularLocation>
</comment>
<feature type="compositionally biased region" description="Basic and acidic residues" evidence="7">
    <location>
        <begin position="157"/>
        <end position="166"/>
    </location>
</feature>
<evidence type="ECO:0000256" key="8">
    <source>
        <dbReference type="SAM" id="Phobius"/>
    </source>
</evidence>
<dbReference type="Proteomes" id="UP000028878">
    <property type="component" value="Unassembled WGS sequence"/>
</dbReference>
<keyword evidence="6 8" id="KW-0472">Membrane</keyword>
<keyword evidence="11" id="KW-1185">Reference proteome</keyword>
<evidence type="ECO:0000259" key="9">
    <source>
        <dbReference type="Pfam" id="PF04239"/>
    </source>
</evidence>
<protein>
    <recommendedName>
        <fullName evidence="9">YetF C-terminal domain-containing protein</fullName>
    </recommendedName>
</protein>
<evidence type="ECO:0000256" key="1">
    <source>
        <dbReference type="ARBA" id="ARBA00004651"/>
    </source>
</evidence>
<reference evidence="11" key="1">
    <citation type="submission" date="2014-02" db="EMBL/GenBank/DDBJ databases">
        <authorList>
            <person name="Gan H."/>
        </authorList>
    </citation>
    <scope>NUCLEOTIDE SEQUENCE [LARGE SCALE GENOMIC DNA]</scope>
    <source>
        <strain evidence="11">S1</strain>
    </source>
</reference>
<keyword evidence="5 8" id="KW-1133">Transmembrane helix</keyword>
<organism evidence="10 11">
    <name type="scientific">Hydrogenophaga intermedia</name>
    <dbReference type="NCBI Taxonomy" id="65786"/>
    <lineage>
        <taxon>Bacteria</taxon>
        <taxon>Pseudomonadati</taxon>
        <taxon>Pseudomonadota</taxon>
        <taxon>Betaproteobacteria</taxon>
        <taxon>Burkholderiales</taxon>
        <taxon>Comamonadaceae</taxon>
        <taxon>Hydrogenophaga</taxon>
    </lineage>
</organism>
<proteinExistence type="inferred from homology"/>
<dbReference type="Gene3D" id="3.30.240.20">
    <property type="entry name" value="bsu07140 like domains"/>
    <property type="match status" value="1"/>
</dbReference>
<reference evidence="11" key="2">
    <citation type="submission" date="2014-11" db="EMBL/GenBank/DDBJ databases">
        <title>Draft genome sequence of Hydrogenophaga intermedia S1.</title>
        <authorList>
            <person name="Gan H.M."/>
            <person name="Chew T.H."/>
            <person name="Stolz A."/>
        </authorList>
    </citation>
    <scope>NUCLEOTIDE SEQUENCE [LARGE SCALE GENOMIC DNA]</scope>
    <source>
        <strain evidence="11">S1</strain>
    </source>
</reference>
<dbReference type="EMBL" id="CCAE010000005">
    <property type="protein sequence ID" value="CDN86646.1"/>
    <property type="molecule type" value="Genomic_DNA"/>
</dbReference>
<evidence type="ECO:0000256" key="3">
    <source>
        <dbReference type="ARBA" id="ARBA00022475"/>
    </source>
</evidence>
<comment type="similarity">
    <text evidence="2">Belongs to the UPF0702 family.</text>
</comment>
<dbReference type="AlphaFoldDB" id="A0A1L1PKQ8"/>
<feature type="transmembrane region" description="Helical" evidence="8">
    <location>
        <begin position="55"/>
        <end position="76"/>
    </location>
</feature>
<name>A0A1L1PKQ8_HYDIT</name>
<evidence type="ECO:0000256" key="6">
    <source>
        <dbReference type="ARBA" id="ARBA00023136"/>
    </source>
</evidence>
<keyword evidence="3" id="KW-1003">Cell membrane</keyword>
<dbReference type="InterPro" id="IPR007353">
    <property type="entry name" value="DUF421"/>
</dbReference>
<dbReference type="PANTHER" id="PTHR34582:SF6">
    <property type="entry name" value="UPF0702 TRANSMEMBRANE PROTEIN YCAP"/>
    <property type="match status" value="1"/>
</dbReference>
<evidence type="ECO:0000313" key="11">
    <source>
        <dbReference type="Proteomes" id="UP000028878"/>
    </source>
</evidence>
<keyword evidence="4 8" id="KW-0812">Transmembrane</keyword>
<evidence type="ECO:0000313" key="10">
    <source>
        <dbReference type="EMBL" id="CDN86646.1"/>
    </source>
</evidence>